<keyword evidence="4" id="KW-0805">Transcription regulation</keyword>
<protein>
    <recommendedName>
        <fullName evidence="9">Zn(2)-C6 fungal-type domain-containing protein</fullName>
    </recommendedName>
</protein>
<gene>
    <name evidence="10" type="ORF">LY90DRAFT_259394</name>
</gene>
<dbReference type="GO" id="GO:0000981">
    <property type="term" value="F:DNA-binding transcription factor activity, RNA polymerase II-specific"/>
    <property type="evidence" value="ECO:0007669"/>
    <property type="project" value="InterPro"/>
</dbReference>
<evidence type="ECO:0000256" key="4">
    <source>
        <dbReference type="ARBA" id="ARBA00023015"/>
    </source>
</evidence>
<dbReference type="AlphaFoldDB" id="A0A1Y2DB47"/>
<accession>A0A1Y2DB47</accession>
<dbReference type="OrthoDB" id="65716at2759"/>
<evidence type="ECO:0000313" key="11">
    <source>
        <dbReference type="Proteomes" id="UP000193920"/>
    </source>
</evidence>
<comment type="subcellular location">
    <subcellularLocation>
        <location evidence="1">Nucleus</location>
    </subcellularLocation>
</comment>
<reference evidence="10 11" key="1">
    <citation type="submission" date="2016-08" db="EMBL/GenBank/DDBJ databases">
        <title>A Parts List for Fungal Cellulosomes Revealed by Comparative Genomics.</title>
        <authorList>
            <consortium name="DOE Joint Genome Institute"/>
            <person name="Haitjema C.H."/>
            <person name="Gilmore S.P."/>
            <person name="Henske J.K."/>
            <person name="Solomon K.V."/>
            <person name="De Groot R."/>
            <person name="Kuo A."/>
            <person name="Mondo S.J."/>
            <person name="Salamov A.A."/>
            <person name="Labutti K."/>
            <person name="Zhao Z."/>
            <person name="Chiniquy J."/>
            <person name="Barry K."/>
            <person name="Brewer H.M."/>
            <person name="Purvine S.O."/>
            <person name="Wright A.T."/>
            <person name="Boxma B."/>
            <person name="Van Alen T."/>
            <person name="Hackstein J.H."/>
            <person name="Baker S.E."/>
            <person name="Grigoriev I.V."/>
            <person name="O'Malley M.A."/>
        </authorList>
    </citation>
    <scope>NUCLEOTIDE SEQUENCE [LARGE SCALE GENOMIC DNA]</scope>
    <source>
        <strain evidence="10 11">G1</strain>
    </source>
</reference>
<sequence>MNKKLEPPKKSLGEVRIKKDTVPGNLIPIEDLDYLIDNLIQNKKKKSNNTNSISVDNNTVTSTQNSTSVKANSTNTKNNSSNKSGMDSKVTSVPETKIDIENNKKTKDDKNTTKKDGKDNSIKNNPSDNNNNTNDKKRSNVKEDAPDKNTKKVKVEEKKTETKKPKRKKVFQACVVCRKSHISCDNKRPCTRCVKKGIAHLCHDAPKKGSNMMDCNSCPIFPLLKGPHPFQNNFYKPPPYPTYSSSILNSQLNPSPLTNFPIPLLNHQKLNYPPPQSPYPGINANNGLIQQQAQLLQKSGQQLNPSPQNLQSSLQTLKQTIQNQQQNVQSPHTATPSPSLSQQLTPPLTNPLTNLNTMTSNAVNNPTITSTFPLTTTNVNSITNANALTLPLSTNSMTNVNLVQQQQPTSSHSSTQGSIHTSPLVTLPATMMPPNVTVSSTLQNTIQALQSTQALTSPIVNNSQPISSQNLPSSAAALNTSEMNSISTLNTNTTEENLANNITSLLSSVNSPHYALPNLEFNPSKPCVPFSSVTPIFSSDYMNNEFSALVNFCQNVSHENDMPSRCKNCPFSRTEQFFLKAADNSNPNVSIEDQLIDIIKEKYKAGLLKPYNYSKGYLRLQKFLDENISIVNKQKILNAFNTFQKGFKNAATGVTDWDLLSSEESFERLLLEYDRVFASVGIPSCLWRRTGEIFKANRHFAYLVGVPVEELNGGKMSIYEFMTEDFVANYWEKYSLIAFDTKQKAVITSCVLENPQSFKRSVKCAFSFTVRRDKFDIPSAIIGNFMPYNPQLIYKDPFSTSGLGILGFLSPYSTPSYSPLPRGETGYKGCGCTNTQCCSDLKKEIKPKATTTTSGGYYGHAFP</sequence>
<evidence type="ECO:0000256" key="8">
    <source>
        <dbReference type="SAM" id="MobiDB-lite"/>
    </source>
</evidence>
<keyword evidence="5" id="KW-0238">DNA-binding</keyword>
<dbReference type="SMART" id="SM00066">
    <property type="entry name" value="GAL4"/>
    <property type="match status" value="1"/>
</dbReference>
<feature type="domain" description="Zn(2)-C6 fungal-type" evidence="9">
    <location>
        <begin position="173"/>
        <end position="202"/>
    </location>
</feature>
<dbReference type="Pfam" id="PF00172">
    <property type="entry name" value="Zn_clus"/>
    <property type="match status" value="1"/>
</dbReference>
<organism evidence="10 11">
    <name type="scientific">Neocallimastix californiae</name>
    <dbReference type="NCBI Taxonomy" id="1754190"/>
    <lineage>
        <taxon>Eukaryota</taxon>
        <taxon>Fungi</taxon>
        <taxon>Fungi incertae sedis</taxon>
        <taxon>Chytridiomycota</taxon>
        <taxon>Chytridiomycota incertae sedis</taxon>
        <taxon>Neocallimastigomycetes</taxon>
        <taxon>Neocallimastigales</taxon>
        <taxon>Neocallimastigaceae</taxon>
        <taxon>Neocallimastix</taxon>
    </lineage>
</organism>
<dbReference type="PROSITE" id="PS50048">
    <property type="entry name" value="ZN2_CY6_FUNGAL_2"/>
    <property type="match status" value="1"/>
</dbReference>
<dbReference type="InterPro" id="IPR001138">
    <property type="entry name" value="Zn2Cys6_DnaBD"/>
</dbReference>
<dbReference type="EMBL" id="MCOG01000073">
    <property type="protein sequence ID" value="ORY56490.1"/>
    <property type="molecule type" value="Genomic_DNA"/>
</dbReference>
<dbReference type="Pfam" id="PF24990">
    <property type="entry name" value="PAS_13"/>
    <property type="match status" value="1"/>
</dbReference>
<keyword evidence="2" id="KW-0479">Metal-binding</keyword>
<dbReference type="GO" id="GO:0008270">
    <property type="term" value="F:zinc ion binding"/>
    <property type="evidence" value="ECO:0007669"/>
    <property type="project" value="InterPro"/>
</dbReference>
<name>A0A1Y2DB47_9FUNG</name>
<dbReference type="GO" id="GO:0000977">
    <property type="term" value="F:RNA polymerase II transcription regulatory region sequence-specific DNA binding"/>
    <property type="evidence" value="ECO:0007669"/>
    <property type="project" value="TreeGrafter"/>
</dbReference>
<evidence type="ECO:0000256" key="5">
    <source>
        <dbReference type="ARBA" id="ARBA00023125"/>
    </source>
</evidence>
<dbReference type="GO" id="GO:0005634">
    <property type="term" value="C:nucleus"/>
    <property type="evidence" value="ECO:0007669"/>
    <property type="project" value="UniProtKB-SubCell"/>
</dbReference>
<dbReference type="PANTHER" id="PTHR31986:SF7">
    <property type="entry name" value="REGULATOR OF DRUG SENSITIVITY 2"/>
    <property type="match status" value="1"/>
</dbReference>
<dbReference type="InterPro" id="IPR056751">
    <property type="entry name" value="PAS_13"/>
</dbReference>
<dbReference type="SUPFAM" id="SSF57701">
    <property type="entry name" value="Zn2/Cys6 DNA-binding domain"/>
    <property type="match status" value="1"/>
</dbReference>
<dbReference type="InterPro" id="IPR036864">
    <property type="entry name" value="Zn2-C6_fun-type_DNA-bd_sf"/>
</dbReference>
<comment type="caution">
    <text evidence="10">The sequence shown here is derived from an EMBL/GenBank/DDBJ whole genome shotgun (WGS) entry which is preliminary data.</text>
</comment>
<dbReference type="STRING" id="1754190.A0A1Y2DB47"/>
<keyword evidence="6" id="KW-0804">Transcription</keyword>
<feature type="compositionally biased region" description="Low complexity" evidence="8">
    <location>
        <begin position="122"/>
        <end position="133"/>
    </location>
</feature>
<keyword evidence="7" id="KW-0539">Nucleus</keyword>
<feature type="region of interest" description="Disordered" evidence="8">
    <location>
        <begin position="321"/>
        <end position="357"/>
    </location>
</feature>
<proteinExistence type="predicted"/>
<evidence type="ECO:0000256" key="6">
    <source>
        <dbReference type="ARBA" id="ARBA00023163"/>
    </source>
</evidence>
<keyword evidence="3" id="KW-0862">Zinc</keyword>
<dbReference type="PANTHER" id="PTHR31986">
    <property type="entry name" value="REGULATOR OF DRUG SENSITIVITY 2"/>
    <property type="match status" value="1"/>
</dbReference>
<dbReference type="InterPro" id="IPR053045">
    <property type="entry name" value="Zinc_cluster_trans_reg"/>
</dbReference>
<dbReference type="Gene3D" id="4.10.240.10">
    <property type="entry name" value="Zn(2)-C6 fungal-type DNA-binding domain"/>
    <property type="match status" value="1"/>
</dbReference>
<feature type="region of interest" description="Disordered" evidence="8">
    <location>
        <begin position="47"/>
        <end position="165"/>
    </location>
</feature>
<evidence type="ECO:0000313" key="10">
    <source>
        <dbReference type="EMBL" id="ORY56490.1"/>
    </source>
</evidence>
<dbReference type="PROSITE" id="PS00463">
    <property type="entry name" value="ZN2_CY6_FUNGAL_1"/>
    <property type="match status" value="1"/>
</dbReference>
<feature type="compositionally biased region" description="Basic and acidic residues" evidence="8">
    <location>
        <begin position="134"/>
        <end position="163"/>
    </location>
</feature>
<keyword evidence="11" id="KW-1185">Reference proteome</keyword>
<feature type="compositionally biased region" description="Basic and acidic residues" evidence="8">
    <location>
        <begin position="96"/>
        <end position="121"/>
    </location>
</feature>
<dbReference type="CDD" id="cd00067">
    <property type="entry name" value="GAL4"/>
    <property type="match status" value="1"/>
</dbReference>
<evidence type="ECO:0000256" key="1">
    <source>
        <dbReference type="ARBA" id="ARBA00004123"/>
    </source>
</evidence>
<evidence type="ECO:0000256" key="2">
    <source>
        <dbReference type="ARBA" id="ARBA00022723"/>
    </source>
</evidence>
<evidence type="ECO:0000256" key="7">
    <source>
        <dbReference type="ARBA" id="ARBA00023242"/>
    </source>
</evidence>
<feature type="compositionally biased region" description="Low complexity" evidence="8">
    <location>
        <begin position="48"/>
        <end position="84"/>
    </location>
</feature>
<evidence type="ECO:0000259" key="9">
    <source>
        <dbReference type="PROSITE" id="PS50048"/>
    </source>
</evidence>
<evidence type="ECO:0000256" key="3">
    <source>
        <dbReference type="ARBA" id="ARBA00022833"/>
    </source>
</evidence>
<dbReference type="Proteomes" id="UP000193920">
    <property type="component" value="Unassembled WGS sequence"/>
</dbReference>